<dbReference type="EMBL" id="JADBJN010000003">
    <property type="protein sequence ID" value="KAG5672187.1"/>
    <property type="molecule type" value="Genomic_DNA"/>
</dbReference>
<feature type="transmembrane region" description="Helical" evidence="5">
    <location>
        <begin position="426"/>
        <end position="449"/>
    </location>
</feature>
<feature type="transmembrane region" description="Helical" evidence="5">
    <location>
        <begin position="25"/>
        <end position="47"/>
    </location>
</feature>
<evidence type="ECO:0000313" key="7">
    <source>
        <dbReference type="EMBL" id="KAG5672187.1"/>
    </source>
</evidence>
<dbReference type="OrthoDB" id="3936150at2759"/>
<reference evidence="7" key="1">
    <citation type="submission" date="2021-03" db="EMBL/GenBank/DDBJ databases">
        <title>Chromosome level genome of the anhydrobiotic midge Polypedilum vanderplanki.</title>
        <authorList>
            <person name="Yoshida Y."/>
            <person name="Kikawada T."/>
            <person name="Gusev O."/>
        </authorList>
    </citation>
    <scope>NUCLEOTIDE SEQUENCE</scope>
    <source>
        <strain evidence="7">NIAS01</strain>
        <tissue evidence="7">Whole body or cell culture</tissue>
    </source>
</reference>
<organism evidence="7 8">
    <name type="scientific">Polypedilum vanderplanki</name>
    <name type="common">Sleeping chironomid midge</name>
    <dbReference type="NCBI Taxonomy" id="319348"/>
    <lineage>
        <taxon>Eukaryota</taxon>
        <taxon>Metazoa</taxon>
        <taxon>Ecdysozoa</taxon>
        <taxon>Arthropoda</taxon>
        <taxon>Hexapoda</taxon>
        <taxon>Insecta</taxon>
        <taxon>Pterygota</taxon>
        <taxon>Neoptera</taxon>
        <taxon>Endopterygota</taxon>
        <taxon>Diptera</taxon>
        <taxon>Nematocera</taxon>
        <taxon>Chironomoidea</taxon>
        <taxon>Chironomidae</taxon>
        <taxon>Chironominae</taxon>
        <taxon>Polypedilum</taxon>
        <taxon>Polypedilum</taxon>
    </lineage>
</organism>
<feature type="transmembrane region" description="Helical" evidence="5">
    <location>
        <begin position="255"/>
        <end position="274"/>
    </location>
</feature>
<gene>
    <name evidence="7" type="ORF">PVAND_002337</name>
</gene>
<keyword evidence="4 5" id="KW-0472">Membrane</keyword>
<feature type="transmembrane region" description="Helical" evidence="5">
    <location>
        <begin position="402"/>
        <end position="420"/>
    </location>
</feature>
<feature type="transmembrane region" description="Helical" evidence="5">
    <location>
        <begin position="490"/>
        <end position="509"/>
    </location>
</feature>
<dbReference type="Gene3D" id="1.20.1250.20">
    <property type="entry name" value="MFS general substrate transporter like domains"/>
    <property type="match status" value="1"/>
</dbReference>
<dbReference type="GO" id="GO:0016020">
    <property type="term" value="C:membrane"/>
    <property type="evidence" value="ECO:0007669"/>
    <property type="project" value="UniProtKB-SubCell"/>
</dbReference>
<name>A0A9J6BRV5_POLVA</name>
<comment type="caution">
    <text evidence="7">The sequence shown here is derived from an EMBL/GenBank/DDBJ whole genome shotgun (WGS) entry which is preliminary data.</text>
</comment>
<proteinExistence type="predicted"/>
<accession>A0A9J6BRV5</accession>
<dbReference type="PROSITE" id="PS50850">
    <property type="entry name" value="MFS"/>
    <property type="match status" value="1"/>
</dbReference>
<keyword evidence="8" id="KW-1185">Reference proteome</keyword>
<evidence type="ECO:0000256" key="5">
    <source>
        <dbReference type="SAM" id="Phobius"/>
    </source>
</evidence>
<feature type="transmembrane region" description="Helical" evidence="5">
    <location>
        <begin position="373"/>
        <end position="395"/>
    </location>
</feature>
<dbReference type="InterPro" id="IPR036259">
    <property type="entry name" value="MFS_trans_sf"/>
</dbReference>
<dbReference type="Proteomes" id="UP001107558">
    <property type="component" value="Chromosome 3"/>
</dbReference>
<dbReference type="InterPro" id="IPR020846">
    <property type="entry name" value="MFS_dom"/>
</dbReference>
<comment type="subcellular location">
    <subcellularLocation>
        <location evidence="1">Membrane</location>
        <topology evidence="1">Multi-pass membrane protein</topology>
    </subcellularLocation>
</comment>
<dbReference type="GO" id="GO:0022857">
    <property type="term" value="F:transmembrane transporter activity"/>
    <property type="evidence" value="ECO:0007669"/>
    <property type="project" value="InterPro"/>
</dbReference>
<evidence type="ECO:0000256" key="1">
    <source>
        <dbReference type="ARBA" id="ARBA00004141"/>
    </source>
</evidence>
<dbReference type="PANTHER" id="PTHR24064">
    <property type="entry name" value="SOLUTE CARRIER FAMILY 22 MEMBER"/>
    <property type="match status" value="1"/>
</dbReference>
<evidence type="ECO:0000259" key="6">
    <source>
        <dbReference type="PROSITE" id="PS50850"/>
    </source>
</evidence>
<keyword evidence="2 5" id="KW-0812">Transmembrane</keyword>
<feature type="transmembrane region" description="Helical" evidence="5">
    <location>
        <begin position="195"/>
        <end position="215"/>
    </location>
</feature>
<sequence>MVSKLNYDDLLSHIGTFGGYQLRNFILLCVPIILCAFHKLSSVFILAKIDHRCQLNSNDTEFLLSNNQDVLYTILTASFPYDEKKGFSKCQYYLDNYFNRGVENTTHTAVACDEYVWDYEKFQSSAIKTFKLICDRDHFKATSDSVFMIGVFIGSFAFGHLSDKYGRRKVFVLSLIFQLIFGLLTALATNFYTFTIFRMIVGATTSGVFLVAYCLSLEMVGKESRMVAGVVFMMFFSSGYILMGFLAFIITDWRWYQIAITMPGFIFLTYWWFIPESTRWLLANNKKQKAVKQIKKIALSNNVELPKEMLDKLIETETENNTDENESKPSVFDLFKLPHLRTKAFLIFFNWFVVSGAYYGLSWSSGDLIGNPRFNHIISGFVELPGYVLLLLTLNRFGRKKVLAGNLTFAGIVLLLSLAVPQDITWLVITLTMLGKMSITASYGTIYLFSVEQFPTVIRNVALGCCSMSARVGSTISPYLLYLANTWQPLPILIFGLTAFIGGFFSLFLPETYNKDLPDTLADAEINDLKMIEVPIGEELKELNKNDNKNPTSDA</sequence>
<protein>
    <recommendedName>
        <fullName evidence="6">Major facilitator superfamily (MFS) profile domain-containing protein</fullName>
    </recommendedName>
</protein>
<dbReference type="AlphaFoldDB" id="A0A9J6BRV5"/>
<feature type="domain" description="Major facilitator superfamily (MFS) profile" evidence="6">
    <location>
        <begin position="70"/>
        <end position="514"/>
    </location>
</feature>
<feature type="transmembrane region" description="Helical" evidence="5">
    <location>
        <begin position="170"/>
        <end position="189"/>
    </location>
</feature>
<evidence type="ECO:0000256" key="3">
    <source>
        <dbReference type="ARBA" id="ARBA00022989"/>
    </source>
</evidence>
<feature type="transmembrane region" description="Helical" evidence="5">
    <location>
        <begin position="461"/>
        <end position="484"/>
    </location>
</feature>
<dbReference type="Pfam" id="PF00083">
    <property type="entry name" value="Sugar_tr"/>
    <property type="match status" value="1"/>
</dbReference>
<feature type="transmembrane region" description="Helical" evidence="5">
    <location>
        <begin position="227"/>
        <end position="249"/>
    </location>
</feature>
<feature type="transmembrane region" description="Helical" evidence="5">
    <location>
        <begin position="344"/>
        <end position="361"/>
    </location>
</feature>
<evidence type="ECO:0000313" key="8">
    <source>
        <dbReference type="Proteomes" id="UP001107558"/>
    </source>
</evidence>
<evidence type="ECO:0000256" key="2">
    <source>
        <dbReference type="ARBA" id="ARBA00022692"/>
    </source>
</evidence>
<dbReference type="SUPFAM" id="SSF103473">
    <property type="entry name" value="MFS general substrate transporter"/>
    <property type="match status" value="1"/>
</dbReference>
<keyword evidence="3 5" id="KW-1133">Transmembrane helix</keyword>
<dbReference type="InterPro" id="IPR005828">
    <property type="entry name" value="MFS_sugar_transport-like"/>
</dbReference>
<dbReference type="CDD" id="cd17317">
    <property type="entry name" value="MFS_SLC22"/>
    <property type="match status" value="1"/>
</dbReference>
<evidence type="ECO:0000256" key="4">
    <source>
        <dbReference type="ARBA" id="ARBA00023136"/>
    </source>
</evidence>